<reference evidence="2" key="1">
    <citation type="submission" date="2016-11" db="UniProtKB">
        <authorList>
            <consortium name="WormBaseParasite"/>
        </authorList>
    </citation>
    <scope>IDENTIFICATION</scope>
</reference>
<evidence type="ECO:0000313" key="1">
    <source>
        <dbReference type="Proteomes" id="UP000095283"/>
    </source>
</evidence>
<proteinExistence type="predicted"/>
<sequence length="81" mass="9271">MKEILAYRCEDRVETVYCNKEPCRGGYCCRPFLYVNQGFCFRPFTDEQLVNKIKTHKEALGHTNLLDIDVGTSSNEGSGEM</sequence>
<keyword evidence="1" id="KW-1185">Reference proteome</keyword>
<protein>
    <submittedName>
        <fullName evidence="2">EB domain-containing protein</fullName>
    </submittedName>
</protein>
<name>A0A1I7XQ46_HETBA</name>
<dbReference type="AlphaFoldDB" id="A0A1I7XQ46"/>
<organism evidence="1 2">
    <name type="scientific">Heterorhabditis bacteriophora</name>
    <name type="common">Entomopathogenic nematode worm</name>
    <dbReference type="NCBI Taxonomy" id="37862"/>
    <lineage>
        <taxon>Eukaryota</taxon>
        <taxon>Metazoa</taxon>
        <taxon>Ecdysozoa</taxon>
        <taxon>Nematoda</taxon>
        <taxon>Chromadorea</taxon>
        <taxon>Rhabditida</taxon>
        <taxon>Rhabditina</taxon>
        <taxon>Rhabditomorpha</taxon>
        <taxon>Strongyloidea</taxon>
        <taxon>Heterorhabditidae</taxon>
        <taxon>Heterorhabditis</taxon>
    </lineage>
</organism>
<dbReference type="Proteomes" id="UP000095283">
    <property type="component" value="Unplaced"/>
</dbReference>
<evidence type="ECO:0000313" key="2">
    <source>
        <dbReference type="WBParaSite" id="Hba_19600"/>
    </source>
</evidence>
<dbReference type="WBParaSite" id="Hba_19600">
    <property type="protein sequence ID" value="Hba_19600"/>
    <property type="gene ID" value="Hba_19600"/>
</dbReference>
<accession>A0A1I7XQ46</accession>